<accession>A0A6C0BU96</accession>
<dbReference type="EMBL" id="MN739241">
    <property type="protein sequence ID" value="QHS95144.1"/>
    <property type="molecule type" value="Genomic_DNA"/>
</dbReference>
<evidence type="ECO:0000256" key="1">
    <source>
        <dbReference type="SAM" id="MobiDB-lite"/>
    </source>
</evidence>
<feature type="compositionally biased region" description="Basic residues" evidence="1">
    <location>
        <begin position="1"/>
        <end position="29"/>
    </location>
</feature>
<evidence type="ECO:0000313" key="2">
    <source>
        <dbReference type="EMBL" id="QHS95144.1"/>
    </source>
</evidence>
<dbReference type="AlphaFoldDB" id="A0A6C0BU96"/>
<sequence>MKKRVSLKVRTGGKKKDKSKIKTKKKGVIPKHPTPLHRLSLGGTRRRRLYKRKTVKHTYSQLPSPIGRRRRKSKK</sequence>
<feature type="region of interest" description="Disordered" evidence="1">
    <location>
        <begin position="1"/>
        <end position="39"/>
    </location>
</feature>
<organism evidence="2">
    <name type="scientific">viral metagenome</name>
    <dbReference type="NCBI Taxonomy" id="1070528"/>
    <lineage>
        <taxon>unclassified sequences</taxon>
        <taxon>metagenomes</taxon>
        <taxon>organismal metagenomes</taxon>
    </lineage>
</organism>
<feature type="region of interest" description="Disordered" evidence="1">
    <location>
        <begin position="56"/>
        <end position="75"/>
    </location>
</feature>
<reference evidence="2" key="1">
    <citation type="journal article" date="2020" name="Nature">
        <title>Giant virus diversity and host interactions through global metagenomics.</title>
        <authorList>
            <person name="Schulz F."/>
            <person name="Roux S."/>
            <person name="Paez-Espino D."/>
            <person name="Jungbluth S."/>
            <person name="Walsh D.A."/>
            <person name="Denef V.J."/>
            <person name="McMahon K.D."/>
            <person name="Konstantinidis K.T."/>
            <person name="Eloe-Fadrosh E.A."/>
            <person name="Kyrpides N.C."/>
            <person name="Woyke T."/>
        </authorList>
    </citation>
    <scope>NUCLEOTIDE SEQUENCE</scope>
    <source>
        <strain evidence="2">GVMAG-M-3300018428-16</strain>
    </source>
</reference>
<protein>
    <submittedName>
        <fullName evidence="2">Uncharacterized protein</fullName>
    </submittedName>
</protein>
<proteinExistence type="predicted"/>
<name>A0A6C0BU96_9ZZZZ</name>